<name>A0A061IUR8_TRYRA</name>
<dbReference type="Proteomes" id="UP000031737">
    <property type="component" value="Unassembled WGS sequence"/>
</dbReference>
<keyword evidence="1" id="KW-1133">Transmembrane helix</keyword>
<comment type="caution">
    <text evidence="2">The sequence shown here is derived from an EMBL/GenBank/DDBJ whole genome shotgun (WGS) entry which is preliminary data.</text>
</comment>
<reference evidence="2 3" key="1">
    <citation type="submission" date="2013-07" db="EMBL/GenBank/DDBJ databases">
        <authorList>
            <person name="Stoco P.H."/>
            <person name="Wagner G."/>
            <person name="Gerber A."/>
            <person name="Zaha A."/>
            <person name="Thompson C."/>
            <person name="Bartholomeu D.C."/>
            <person name="Luckemeyer D.D."/>
            <person name="Bahia D."/>
            <person name="Loreto E."/>
            <person name="Prestes E.B."/>
            <person name="Lima F.M."/>
            <person name="Rodrigues-Luiz G."/>
            <person name="Vallejo G.A."/>
            <person name="Filho J.F."/>
            <person name="Monteiro K.M."/>
            <person name="Tyler K.M."/>
            <person name="de Almeida L.G."/>
            <person name="Ortiz M.F."/>
            <person name="Siervo M.A."/>
            <person name="de Moraes M.H."/>
            <person name="Cunha O.L."/>
            <person name="Mendonca-Neto R."/>
            <person name="Silva R."/>
            <person name="Teixeira S.M."/>
            <person name="Murta S.M."/>
            <person name="Sincero T.C."/>
            <person name="Mendes T.A."/>
            <person name="Urmenyi T.P."/>
            <person name="Silva V.G."/>
            <person name="da Rocha W.D."/>
            <person name="Andersson B."/>
            <person name="Romanha A.J."/>
            <person name="Steindel M."/>
            <person name="de Vasconcelos A.T."/>
            <person name="Grisard E.C."/>
        </authorList>
    </citation>
    <scope>NUCLEOTIDE SEQUENCE [LARGE SCALE GENOMIC DNA]</scope>
    <source>
        <strain evidence="2 3">SC58</strain>
    </source>
</reference>
<protein>
    <submittedName>
        <fullName evidence="2">Uncharacterized protein</fullName>
    </submittedName>
</protein>
<dbReference type="AlphaFoldDB" id="A0A061IUR8"/>
<dbReference type="EMBL" id="AUPL01008532">
    <property type="protein sequence ID" value="ESL04817.1"/>
    <property type="molecule type" value="Genomic_DNA"/>
</dbReference>
<keyword evidence="1" id="KW-0472">Membrane</keyword>
<evidence type="ECO:0000313" key="3">
    <source>
        <dbReference type="Proteomes" id="UP000031737"/>
    </source>
</evidence>
<feature type="transmembrane region" description="Helical" evidence="1">
    <location>
        <begin position="55"/>
        <end position="80"/>
    </location>
</feature>
<accession>A0A061IUR8</accession>
<sequence>MTDSSVRRAVFSYSFAAMLTTWVLLLLLLPQPPAALLWCASMSLGVQNGQTPPCVVVRPFCSFFFFFFLPFFFFLLVVTLPEAATA</sequence>
<dbReference type="VEuPathDB" id="TriTrypDB:TRSC58_07655"/>
<evidence type="ECO:0000313" key="2">
    <source>
        <dbReference type="EMBL" id="ESL04817.1"/>
    </source>
</evidence>
<evidence type="ECO:0000256" key="1">
    <source>
        <dbReference type="SAM" id="Phobius"/>
    </source>
</evidence>
<keyword evidence="1" id="KW-0812">Transmembrane</keyword>
<keyword evidence="3" id="KW-1185">Reference proteome</keyword>
<proteinExistence type="predicted"/>
<organism evidence="2 3">
    <name type="scientific">Trypanosoma rangeli SC58</name>
    <dbReference type="NCBI Taxonomy" id="429131"/>
    <lineage>
        <taxon>Eukaryota</taxon>
        <taxon>Discoba</taxon>
        <taxon>Euglenozoa</taxon>
        <taxon>Kinetoplastea</taxon>
        <taxon>Metakinetoplastina</taxon>
        <taxon>Trypanosomatida</taxon>
        <taxon>Trypanosomatidae</taxon>
        <taxon>Trypanosoma</taxon>
        <taxon>Herpetosoma</taxon>
    </lineage>
</organism>
<gene>
    <name evidence="2" type="ORF">TRSC58_07655</name>
</gene>